<reference evidence="4" key="2">
    <citation type="submission" date="2010-04" db="EMBL/GenBank/DDBJ databases">
        <authorList>
            <person name="Buell R."/>
            <person name="Hamilton J."/>
            <person name="Hostetler J."/>
        </authorList>
    </citation>
    <scope>NUCLEOTIDE SEQUENCE [LARGE SCALE GENOMIC DNA]</scope>
    <source>
        <strain evidence="4">DAOM:BR144</strain>
    </source>
</reference>
<evidence type="ECO:0000313" key="3">
    <source>
        <dbReference type="EnsemblProtists" id="PYU1_T003024"/>
    </source>
</evidence>
<dbReference type="VEuPathDB" id="FungiDB:PYU1_G003021"/>
<reference evidence="4" key="1">
    <citation type="journal article" date="2010" name="Genome Biol.">
        <title>Genome sequence of the necrotrophic plant pathogen Pythium ultimum reveals original pathogenicity mechanisms and effector repertoire.</title>
        <authorList>
            <person name="Levesque C.A."/>
            <person name="Brouwer H."/>
            <person name="Cano L."/>
            <person name="Hamilton J.P."/>
            <person name="Holt C."/>
            <person name="Huitema E."/>
            <person name="Raffaele S."/>
            <person name="Robideau G.P."/>
            <person name="Thines M."/>
            <person name="Win J."/>
            <person name="Zerillo M.M."/>
            <person name="Beakes G.W."/>
            <person name="Boore J.L."/>
            <person name="Busam D."/>
            <person name="Dumas B."/>
            <person name="Ferriera S."/>
            <person name="Fuerstenberg S.I."/>
            <person name="Gachon C.M."/>
            <person name="Gaulin E."/>
            <person name="Govers F."/>
            <person name="Grenville-Briggs L."/>
            <person name="Horner N."/>
            <person name="Hostetler J."/>
            <person name="Jiang R.H."/>
            <person name="Johnson J."/>
            <person name="Krajaejun T."/>
            <person name="Lin H."/>
            <person name="Meijer H.J."/>
            <person name="Moore B."/>
            <person name="Morris P."/>
            <person name="Phuntmart V."/>
            <person name="Puiu D."/>
            <person name="Shetty J."/>
            <person name="Stajich J.E."/>
            <person name="Tripathy S."/>
            <person name="Wawra S."/>
            <person name="van West P."/>
            <person name="Whitty B.R."/>
            <person name="Coutinho P.M."/>
            <person name="Henrissat B."/>
            <person name="Martin F."/>
            <person name="Thomas P.D."/>
            <person name="Tyler B.M."/>
            <person name="De Vries R.P."/>
            <person name="Kamoun S."/>
            <person name="Yandell M."/>
            <person name="Tisserat N."/>
            <person name="Buell C.R."/>
        </authorList>
    </citation>
    <scope>NUCLEOTIDE SEQUENCE</scope>
    <source>
        <strain evidence="4">DAOM:BR144</strain>
    </source>
</reference>
<sequence>MLVFVLLAPCAKCCLTSVDFVQNFSIEWKKFLAYAMKIIKQSTEAPSQQADIGATSPIAGKSGLEALLLQSQSGLVMLREMQCKRDKKWHEISTRYRFLAPLQMATPVAKTVLNESKLPRRSNKRSHRPPISDRLVELNKRKAHLCRLYLSRKRPQFLDDELQQQQCGQQQQARDQSQTQDHAVVKLLVQTTSDLHRLMHVVGMTVDRSDQGGQQSLHGYGTETHAIAVQDMEKYIHYTYDKLQLSLPFERLFVRMRWMCVSHRYHLRRRMLALYHRQKATNCPMSTSTIVETTQNPNCATNAMSSNSLGPLVHCPLFVLTPSQLEAELKKRVASCSLPASMASELTMRPDGLDVVALKVQVNQLLAHSFQVNTIDVAAPTAAATESRNDPVDDSNSESSPQQHDANMSAIRNLVMVPFYERAKVHSHWEIRQLDILECGNNAQTSGDNVASGHLDTSIRTQSSIPQQYDDDTLLRNEWDLLRLNDSEYTRIRLEALANAHFDRAQVNVRSLHGDVTTGASNPLSNVKAKLEKKPRHHELKFEDTRQKSCRAFDTTKATVKDDILCPDAIYALYALRAASCRAKRHRVLHLLNYFHYIVLCRQHVAKDTSSPESSPHPASRWRVEKRQNDLVVLETTGKTRNRTLNDRNDREAIFPAAMRDLETMERHMIRIASVFVRKQERESLPHAQTHGGTSSGSDSAVVAAIDRMEVICDLYDCELRLLEAKLQLTHLVLSNGAEFLDDVEGTSCGGDSDPYHATNMLLSLFQHRPLIDFSHAYFYESYAAEILHVELQASLQQQIRDHFTAYSRRHGPPTASSGQSQSHWLEQRLMIHAALVARLAWHQAELIEEAEQRWFCVASVGERHALHQAIYEKVLVTWKLIVSVELSKAPVQCLQYSSDDIQCGHGWELVFSPELLMDCCRDLQLNPPVGSSTVHDNDLATLMVHALALLERHHDLGRNVYEANVLERILTFQCDFVNQVDGHKTDANQFFFSSVGNAPEKRDNRKPDNLVTIASELLGRDEVDALDAVTGNTTTTTTTSKTIPEWIVSQLASAADVPRIDGSGDVDDENRKRRNWHHTIDTFQTQWTRFLADIVCYQDLIGAEVFEFAACSSFLFLENARDDRVATAPSSSISPTALNAKAVQSKYADEITEKMKAEIQQHCVPFWISLPQLKEQLKRRFFFSLPSSVTDIQTHDVDQDIRTSRLNMIQVRIANFGSCAQYLCGEATVPSASATKKR</sequence>
<name>K3WDI3_GLOUD</name>
<keyword evidence="4" id="KW-1185">Reference proteome</keyword>
<keyword evidence="2" id="KW-0732">Signal</keyword>
<dbReference type="EMBL" id="GL376628">
    <property type="status" value="NOT_ANNOTATED_CDS"/>
    <property type="molecule type" value="Genomic_DNA"/>
</dbReference>
<dbReference type="HOGENOM" id="CLU_266927_0_0_1"/>
<reference evidence="3" key="3">
    <citation type="submission" date="2015-02" db="UniProtKB">
        <authorList>
            <consortium name="EnsemblProtists"/>
        </authorList>
    </citation>
    <scope>IDENTIFICATION</scope>
    <source>
        <strain evidence="3">DAOM BR144</strain>
    </source>
</reference>
<evidence type="ECO:0000256" key="1">
    <source>
        <dbReference type="SAM" id="MobiDB-lite"/>
    </source>
</evidence>
<dbReference type="EnsemblProtists" id="PYU1_T003024">
    <property type="protein sequence ID" value="PYU1_T003024"/>
    <property type="gene ID" value="PYU1_G003021"/>
</dbReference>
<dbReference type="Proteomes" id="UP000019132">
    <property type="component" value="Unassembled WGS sequence"/>
</dbReference>
<feature type="region of interest" description="Disordered" evidence="1">
    <location>
        <begin position="382"/>
        <end position="405"/>
    </location>
</feature>
<dbReference type="AlphaFoldDB" id="K3WDI3"/>
<evidence type="ECO:0000256" key="2">
    <source>
        <dbReference type="SAM" id="SignalP"/>
    </source>
</evidence>
<organism evidence="3 4">
    <name type="scientific">Globisporangium ultimum (strain ATCC 200006 / CBS 805.95 / DAOM BR144)</name>
    <name type="common">Pythium ultimum</name>
    <dbReference type="NCBI Taxonomy" id="431595"/>
    <lineage>
        <taxon>Eukaryota</taxon>
        <taxon>Sar</taxon>
        <taxon>Stramenopiles</taxon>
        <taxon>Oomycota</taxon>
        <taxon>Peronosporomycetes</taxon>
        <taxon>Pythiales</taxon>
        <taxon>Pythiaceae</taxon>
        <taxon>Globisporangium</taxon>
    </lineage>
</organism>
<feature type="signal peptide" evidence="2">
    <location>
        <begin position="1"/>
        <end position="16"/>
    </location>
</feature>
<dbReference type="eggNOG" id="ENOG502S6WV">
    <property type="taxonomic scope" value="Eukaryota"/>
</dbReference>
<evidence type="ECO:0000313" key="4">
    <source>
        <dbReference type="Proteomes" id="UP000019132"/>
    </source>
</evidence>
<dbReference type="OMA" id="VYDCEVA"/>
<protein>
    <submittedName>
        <fullName evidence="3">Uncharacterized protein</fullName>
    </submittedName>
</protein>
<dbReference type="InParanoid" id="K3WDI3"/>
<feature type="chain" id="PRO_5003871827" evidence="2">
    <location>
        <begin position="17"/>
        <end position="1239"/>
    </location>
</feature>
<accession>K3WDI3</accession>
<proteinExistence type="predicted"/>